<evidence type="ECO:0000313" key="1">
    <source>
        <dbReference type="EMBL" id="KAJ1947712.1"/>
    </source>
</evidence>
<dbReference type="Proteomes" id="UP001150603">
    <property type="component" value="Unassembled WGS sequence"/>
</dbReference>
<protein>
    <submittedName>
        <fullName evidence="1">Structural maintenance of chromosomes protein 5</fullName>
    </submittedName>
</protein>
<feature type="non-terminal residue" evidence="1">
    <location>
        <position position="713"/>
    </location>
</feature>
<sequence>MSRRRSANTQNRLSSHDVPLVKGETNGQSSSSLYETAESGAADDAASYDSDSPASTPVGSRLTSAQHGPKEYRAGSIMHISLRNFVTYDRIEVSPGPNLNMIIGPNGTGKSTIVCAIALGLGEKPSVLGRAKDISEYVKHGHESGSIEITLAGKDGGTPVKVRRDINHQNNSSTWRLNGKPATFNEINSMTKSMRIQVNNLCQFLPQDRVVEFSKMSPQVLLKETQKALGRDDLWDLQKGVVEKRTQEREKMTEIQQLRHDAETLRKQNEVLERDVQRWRERQAAESQMRVLTALIPVVKYTEAKERHDHSKEERKRAHANYIEVRNQPGPAEDEIRALDGKIARNENARRRKQEERNNLEKTARHSLNQLERLDKTQTDLQNEVEELRRRAQRRREEIRRMRDEVAQLEASHPADKPQGETEELKRQIAACREQTLEMNNEVQQLQYEQRDLMRAGGSMNADLTRRDEELRKLDDVVARRRSNLRSFNEDTYKALEWLEANRSKFKQHVFTPICLEASVRNPQYARVIESVVTMSSLRTFVTQCDEDYYTFTQEAIDRMKLRIDVVSFHKNLSDFNPPLPRDTIQELGFDGYAIDFIEAHPTVLAALCNKDNIHEVPVALGRVDNEAVERKAAFKEYVADAIKYTITRGRYGAHSSTVMTARIKPQARLLSSGETEEVQAHRARLRKEIDELRDQLTENEKRMKKLSIKDRK</sequence>
<dbReference type="EMBL" id="JANBPW010000907">
    <property type="protein sequence ID" value="KAJ1947712.1"/>
    <property type="molecule type" value="Genomic_DNA"/>
</dbReference>
<reference evidence="1" key="1">
    <citation type="submission" date="2022-07" db="EMBL/GenBank/DDBJ databases">
        <title>Phylogenomic reconstructions and comparative analyses of Kickxellomycotina fungi.</title>
        <authorList>
            <person name="Reynolds N.K."/>
            <person name="Stajich J.E."/>
            <person name="Barry K."/>
            <person name="Grigoriev I.V."/>
            <person name="Crous P."/>
            <person name="Smith M.E."/>
        </authorList>
    </citation>
    <scope>NUCLEOTIDE SEQUENCE</scope>
    <source>
        <strain evidence="1">NRRL 5244</strain>
    </source>
</reference>
<comment type="caution">
    <text evidence="1">The sequence shown here is derived from an EMBL/GenBank/DDBJ whole genome shotgun (WGS) entry which is preliminary data.</text>
</comment>
<name>A0ACC1JD04_9FUNG</name>
<gene>
    <name evidence="1" type="primary">SMC5</name>
    <name evidence="1" type="ORF">FBU59_001844</name>
</gene>
<proteinExistence type="predicted"/>
<accession>A0ACC1JD04</accession>
<keyword evidence="2" id="KW-1185">Reference proteome</keyword>
<evidence type="ECO:0000313" key="2">
    <source>
        <dbReference type="Proteomes" id="UP001150603"/>
    </source>
</evidence>
<organism evidence="1 2">
    <name type="scientific">Linderina macrospora</name>
    <dbReference type="NCBI Taxonomy" id="4868"/>
    <lineage>
        <taxon>Eukaryota</taxon>
        <taxon>Fungi</taxon>
        <taxon>Fungi incertae sedis</taxon>
        <taxon>Zoopagomycota</taxon>
        <taxon>Kickxellomycotina</taxon>
        <taxon>Kickxellomycetes</taxon>
        <taxon>Kickxellales</taxon>
        <taxon>Kickxellaceae</taxon>
        <taxon>Linderina</taxon>
    </lineage>
</organism>